<dbReference type="PROSITE" id="PS50053">
    <property type="entry name" value="UBIQUITIN_2"/>
    <property type="match status" value="2"/>
</dbReference>
<sequence length="517" mass="57405">MSSKEDMSAKISALHVDVEEQDEVEIEIRGARSKDVIPKSLVCRLPRNKTVREVKEHLKQKSDIADFEKLDNNIKFVFEGRSICDDETIVSLMKNEQESAITLYAVFCDKLPPSPSPKTAAAASSSSSAPSSAPFSPVSGSSAPPPTPGSPKWLEEVKAKVELNMRKAFYDLLENALNPEKPDHEWIVRLYAEMRDRLCALTPRRQDIREEIHEKMDVSLFQQMLTNNAFEVVDLQNLVGFTFARLQLLCSPARDDEIKERRRQLEDMIVQPDMSFGKFVACYLKFFHITVNDIEKDIEAFKSQMQSGTFSPQQSPKAASPATSGDVLSPNTTSAIKDIKTKLRQLGVAEEKISECVEKRDLLALLDQATGRVAGEVTGLRSQRQSTNRSLNFEQDSNDQTQELKVDVNFKIMQRAGDNLPPVTSISLDQSTSVSAMKVALASKIPLPDVAHVRLVHAGRVLDEDVLLSSLISSTEEINVLVVLPRRTSDVKVSPSSPETCKQLSPSCSVEEETVTG</sequence>
<accession>A0A7S0HP46</accession>
<dbReference type="PANTHER" id="PTHR12832:SF11">
    <property type="entry name" value="LD23868P"/>
    <property type="match status" value="1"/>
</dbReference>
<evidence type="ECO:0000256" key="1">
    <source>
        <dbReference type="ARBA" id="ARBA00010954"/>
    </source>
</evidence>
<comment type="similarity">
    <text evidence="1">Belongs to the TCP11 family.</text>
</comment>
<feature type="region of interest" description="Disordered" evidence="2">
    <location>
        <begin position="492"/>
        <end position="517"/>
    </location>
</feature>
<name>A0A7S0HP46_9CRYP</name>
<dbReference type="CDD" id="cd17039">
    <property type="entry name" value="Ubl_ubiquitin_like"/>
    <property type="match status" value="1"/>
</dbReference>
<dbReference type="InterPro" id="IPR008862">
    <property type="entry name" value="Tcp11"/>
</dbReference>
<proteinExistence type="inferred from homology"/>
<feature type="domain" description="Ubiquitin-like" evidence="3">
    <location>
        <begin position="24"/>
        <end position="89"/>
    </location>
</feature>
<dbReference type="SUPFAM" id="SSF54236">
    <property type="entry name" value="Ubiquitin-like"/>
    <property type="match status" value="1"/>
</dbReference>
<reference evidence="4" key="1">
    <citation type="submission" date="2021-01" db="EMBL/GenBank/DDBJ databases">
        <authorList>
            <person name="Corre E."/>
            <person name="Pelletier E."/>
            <person name="Niang G."/>
            <person name="Scheremetjew M."/>
            <person name="Finn R."/>
            <person name="Kale V."/>
            <person name="Holt S."/>
            <person name="Cochrane G."/>
            <person name="Meng A."/>
            <person name="Brown T."/>
            <person name="Cohen L."/>
        </authorList>
    </citation>
    <scope>NUCLEOTIDE SEQUENCE</scope>
    <source>
        <strain evidence="4">CCMP325</strain>
    </source>
</reference>
<dbReference type="Pfam" id="PF05794">
    <property type="entry name" value="Tcp11"/>
    <property type="match status" value="1"/>
</dbReference>
<feature type="region of interest" description="Disordered" evidence="2">
    <location>
        <begin position="305"/>
        <end position="331"/>
    </location>
</feature>
<dbReference type="AlphaFoldDB" id="A0A7S0HP46"/>
<evidence type="ECO:0000256" key="2">
    <source>
        <dbReference type="SAM" id="MobiDB-lite"/>
    </source>
</evidence>
<dbReference type="InterPro" id="IPR000626">
    <property type="entry name" value="Ubiquitin-like_dom"/>
</dbReference>
<dbReference type="Gene3D" id="3.10.20.90">
    <property type="entry name" value="Phosphatidylinositol 3-kinase Catalytic Subunit, Chain A, domain 1"/>
    <property type="match status" value="1"/>
</dbReference>
<dbReference type="PANTHER" id="PTHR12832">
    <property type="entry name" value="TESTIS-SPECIFIC PROTEIN PBS13 T-COMPLEX 11"/>
    <property type="match status" value="1"/>
</dbReference>
<feature type="compositionally biased region" description="Low complexity" evidence="2">
    <location>
        <begin position="117"/>
        <end position="142"/>
    </location>
</feature>
<protein>
    <recommendedName>
        <fullName evidence="3">Ubiquitin-like domain-containing protein</fullName>
    </recommendedName>
</protein>
<feature type="domain" description="Ubiquitin-like" evidence="3">
    <location>
        <begin position="406"/>
        <end position="471"/>
    </location>
</feature>
<gene>
    <name evidence="4" type="ORF">HPHI1048_LOCUS12684</name>
</gene>
<feature type="region of interest" description="Disordered" evidence="2">
    <location>
        <begin position="116"/>
        <end position="152"/>
    </location>
</feature>
<feature type="compositionally biased region" description="Polar residues" evidence="2">
    <location>
        <begin position="305"/>
        <end position="323"/>
    </location>
</feature>
<feature type="compositionally biased region" description="Polar residues" evidence="2">
    <location>
        <begin position="494"/>
        <end position="508"/>
    </location>
</feature>
<evidence type="ECO:0000313" key="4">
    <source>
        <dbReference type="EMBL" id="CAD8488170.1"/>
    </source>
</evidence>
<dbReference type="EMBL" id="HBEO01018582">
    <property type="protein sequence ID" value="CAD8488170.1"/>
    <property type="molecule type" value="Transcribed_RNA"/>
</dbReference>
<dbReference type="GO" id="GO:0007165">
    <property type="term" value="P:signal transduction"/>
    <property type="evidence" value="ECO:0007669"/>
    <property type="project" value="TreeGrafter"/>
</dbReference>
<evidence type="ECO:0000259" key="3">
    <source>
        <dbReference type="PROSITE" id="PS50053"/>
    </source>
</evidence>
<organism evidence="4">
    <name type="scientific">Hanusia phi</name>
    <dbReference type="NCBI Taxonomy" id="3032"/>
    <lineage>
        <taxon>Eukaryota</taxon>
        <taxon>Cryptophyceae</taxon>
        <taxon>Pyrenomonadales</taxon>
        <taxon>Geminigeraceae</taxon>
        <taxon>Hanusia</taxon>
    </lineage>
</organism>
<dbReference type="InterPro" id="IPR029071">
    <property type="entry name" value="Ubiquitin-like_domsf"/>
</dbReference>